<evidence type="ECO:0000256" key="2">
    <source>
        <dbReference type="ARBA" id="ARBA00022525"/>
    </source>
</evidence>
<evidence type="ECO:0000256" key="5">
    <source>
        <dbReference type="ARBA" id="ARBA00023180"/>
    </source>
</evidence>
<evidence type="ECO:0000256" key="7">
    <source>
        <dbReference type="SAM" id="SignalP"/>
    </source>
</evidence>
<keyword evidence="3 6" id="KW-0732">Signal</keyword>
<comment type="subcellular location">
    <subcellularLocation>
        <location evidence="1 6">Secreted</location>
    </subcellularLocation>
</comment>
<feature type="chain" id="PRO_5026814535" description="Evasin" evidence="7">
    <location>
        <begin position="20"/>
        <end position="127"/>
    </location>
</feature>
<keyword evidence="2 6" id="KW-0964">Secreted</keyword>
<dbReference type="GO" id="GO:0019957">
    <property type="term" value="F:C-C chemokine binding"/>
    <property type="evidence" value="ECO:0007669"/>
    <property type="project" value="InterPro"/>
</dbReference>
<proteinExistence type="predicted"/>
<keyword evidence="5 6" id="KW-0325">Glycoprotein</keyword>
<evidence type="ECO:0000256" key="3">
    <source>
        <dbReference type="ARBA" id="ARBA00022729"/>
    </source>
</evidence>
<evidence type="ECO:0000313" key="8">
    <source>
        <dbReference type="EMBL" id="NOV41312.1"/>
    </source>
</evidence>
<keyword evidence="4 6" id="KW-1015">Disulfide bond</keyword>
<accession>A0A6M2D5N4</accession>
<dbReference type="AlphaFoldDB" id="A0A6M2D5N4"/>
<evidence type="ECO:0000256" key="6">
    <source>
        <dbReference type="RuleBase" id="RU369006"/>
    </source>
</evidence>
<comment type="function">
    <text evidence="6">Salivary chemokine-binding protein which binds to host chemokines.</text>
</comment>
<feature type="signal peptide" evidence="7">
    <location>
        <begin position="1"/>
        <end position="19"/>
    </location>
</feature>
<dbReference type="EMBL" id="GHWJ01008575">
    <property type="protein sequence ID" value="NOV41312.1"/>
    <property type="molecule type" value="Transcribed_RNA"/>
</dbReference>
<sequence length="127" mass="14366">MVQFPYWAPLFLIVACCLGKTNLRERESFRNTCLGLYLETPDGKRSVGCQWPCHGTGIVKMDSGEKECLTLSYRGYKCMVRGVNHTCKLGLCGENHECIPSGLFIECWKPDVPTSEESKNKSPFCYQ</sequence>
<evidence type="ECO:0000256" key="1">
    <source>
        <dbReference type="ARBA" id="ARBA00004613"/>
    </source>
</evidence>
<dbReference type="InterPro" id="IPR045797">
    <property type="entry name" value="EVA_Class_A"/>
</dbReference>
<dbReference type="GO" id="GO:0005576">
    <property type="term" value="C:extracellular region"/>
    <property type="evidence" value="ECO:0007669"/>
    <property type="project" value="UniProtKB-SubCell"/>
</dbReference>
<dbReference type="Gene3D" id="2.30.130.100">
    <property type="match status" value="1"/>
</dbReference>
<reference evidence="8" key="1">
    <citation type="submission" date="2019-09" db="EMBL/GenBank/DDBJ databases">
        <title>Organ-specific transcriptomic study of the physiology of the cattle tick, Rhipicephalus microplus.</title>
        <authorList>
            <person name="Tirloni L."/>
            <person name="Braz G."/>
            <person name="Gandara A.C.P."/>
            <person name="Sabadin G.A."/>
            <person name="da Silva R.M."/>
            <person name="Guizzo M.G."/>
            <person name="Machado J.A."/>
            <person name="Costa E.P."/>
            <person name="Gomes H.F."/>
            <person name="Moraes J."/>
            <person name="Mota M.B.S."/>
            <person name="Mesquita R.D."/>
            <person name="Alvarenga P.H."/>
            <person name="Alves F."/>
            <person name="Seixas A."/>
            <person name="da Fonseca R.N."/>
            <person name="Fogaca A."/>
            <person name="Logullo C."/>
            <person name="Tanaka A."/>
            <person name="Daffre S."/>
            <person name="Termignoni C."/>
            <person name="Vaz I.S.Jr."/>
            <person name="Oliveira P.L."/>
            <person name="Ribeiro J.M."/>
        </authorList>
    </citation>
    <scope>NUCLEOTIDE SEQUENCE</scope>
    <source>
        <strain evidence="8">Porto Alegre</strain>
    </source>
</reference>
<protein>
    <recommendedName>
        <fullName evidence="6">Evasin</fullName>
    </recommendedName>
</protein>
<name>A0A6M2D5N4_RHIMP</name>
<dbReference type="Pfam" id="PF19429">
    <property type="entry name" value="EVA_Class_A"/>
    <property type="match status" value="1"/>
</dbReference>
<dbReference type="VEuPathDB" id="VectorBase:LOC119179831"/>
<evidence type="ECO:0000256" key="4">
    <source>
        <dbReference type="ARBA" id="ARBA00023157"/>
    </source>
</evidence>
<dbReference type="OrthoDB" id="10490102at2759"/>
<organism evidence="8">
    <name type="scientific">Rhipicephalus microplus</name>
    <name type="common">Cattle tick</name>
    <name type="synonym">Boophilus microplus</name>
    <dbReference type="NCBI Taxonomy" id="6941"/>
    <lineage>
        <taxon>Eukaryota</taxon>
        <taxon>Metazoa</taxon>
        <taxon>Ecdysozoa</taxon>
        <taxon>Arthropoda</taxon>
        <taxon>Chelicerata</taxon>
        <taxon>Arachnida</taxon>
        <taxon>Acari</taxon>
        <taxon>Parasitiformes</taxon>
        <taxon>Ixodida</taxon>
        <taxon>Ixodoidea</taxon>
        <taxon>Ixodidae</taxon>
        <taxon>Rhipicephalinae</taxon>
        <taxon>Rhipicephalus</taxon>
        <taxon>Boophilus</taxon>
    </lineage>
</organism>